<dbReference type="GO" id="GO:0005868">
    <property type="term" value="C:cytoplasmic dynein complex"/>
    <property type="evidence" value="ECO:0007669"/>
    <property type="project" value="TreeGrafter"/>
</dbReference>
<dbReference type="GO" id="GO:0005737">
    <property type="term" value="C:cytoplasm"/>
    <property type="evidence" value="ECO:0007669"/>
    <property type="project" value="TreeGrafter"/>
</dbReference>
<dbReference type="OMA" id="RINEWMS"/>
<dbReference type="Gene3D" id="3.30.1140.40">
    <property type="entry name" value="Tctex-1"/>
    <property type="match status" value="1"/>
</dbReference>
<dbReference type="InterPro" id="IPR005334">
    <property type="entry name" value="Tctex-1-like"/>
</dbReference>
<gene>
    <name evidence="1" type="ORF">RFI_28895</name>
</gene>
<evidence type="ECO:0000313" key="2">
    <source>
        <dbReference type="Proteomes" id="UP000023152"/>
    </source>
</evidence>
<organism evidence="1 2">
    <name type="scientific">Reticulomyxa filosa</name>
    <dbReference type="NCBI Taxonomy" id="46433"/>
    <lineage>
        <taxon>Eukaryota</taxon>
        <taxon>Sar</taxon>
        <taxon>Rhizaria</taxon>
        <taxon>Retaria</taxon>
        <taxon>Foraminifera</taxon>
        <taxon>Monothalamids</taxon>
        <taxon>Reticulomyxidae</taxon>
        <taxon>Reticulomyxa</taxon>
    </lineage>
</organism>
<name>X6M4D9_RETFI</name>
<reference evidence="1 2" key="1">
    <citation type="journal article" date="2013" name="Curr. Biol.">
        <title>The Genome of the Foraminiferan Reticulomyxa filosa.</title>
        <authorList>
            <person name="Glockner G."/>
            <person name="Hulsmann N."/>
            <person name="Schleicher M."/>
            <person name="Noegel A.A."/>
            <person name="Eichinger L."/>
            <person name="Gallinger C."/>
            <person name="Pawlowski J."/>
            <person name="Sierra R."/>
            <person name="Euteneuer U."/>
            <person name="Pillet L."/>
            <person name="Moustafa A."/>
            <person name="Platzer M."/>
            <person name="Groth M."/>
            <person name="Szafranski K."/>
            <person name="Schliwa M."/>
        </authorList>
    </citation>
    <scope>NUCLEOTIDE SEQUENCE [LARGE SCALE GENOMIC DNA]</scope>
</reference>
<dbReference type="GO" id="GO:0045505">
    <property type="term" value="F:dynein intermediate chain binding"/>
    <property type="evidence" value="ECO:0007669"/>
    <property type="project" value="TreeGrafter"/>
</dbReference>
<dbReference type="Pfam" id="PF03645">
    <property type="entry name" value="Tctex-1"/>
    <property type="match status" value="1"/>
</dbReference>
<dbReference type="PANTHER" id="PTHR21255">
    <property type="entry name" value="T-COMPLEX-ASSOCIATED-TESTIS-EXPRESSED 1/ DYNEIN LIGHT CHAIN"/>
    <property type="match status" value="1"/>
</dbReference>
<dbReference type="InterPro" id="IPR038586">
    <property type="entry name" value="Tctex-1-like_sf"/>
</dbReference>
<dbReference type="EMBL" id="ASPP01024931">
    <property type="protein sequence ID" value="ETO08491.1"/>
    <property type="molecule type" value="Genomic_DNA"/>
</dbReference>
<dbReference type="Proteomes" id="UP000023152">
    <property type="component" value="Unassembled WGS sequence"/>
</dbReference>
<protein>
    <submittedName>
        <fullName evidence="1">Uncharacterized protein</fullName>
    </submittedName>
</protein>
<sequence>MTQSTQSKGLDLQTTEELLREEISGVLGDSQFDANKVPQWCQRIVTNVLKKLVEANKSQDFQYKYVVNTVVLERTGAGLHSTSSCLWDKTSDSSSSVQWNNEHVFCVTSVWALRCN</sequence>
<keyword evidence="2" id="KW-1185">Reference proteome</keyword>
<dbReference type="AlphaFoldDB" id="X6M4D9"/>
<dbReference type="PANTHER" id="PTHR21255:SF4">
    <property type="entry name" value="DYNEIN LIGHT CHAIN TCTEX-TYPE"/>
    <property type="match status" value="1"/>
</dbReference>
<dbReference type="CDD" id="cd21455">
    <property type="entry name" value="DLC-like_DYNLT1_DYNLT3"/>
    <property type="match status" value="1"/>
</dbReference>
<dbReference type="GO" id="GO:0007018">
    <property type="term" value="P:microtubule-based movement"/>
    <property type="evidence" value="ECO:0007669"/>
    <property type="project" value="TreeGrafter"/>
</dbReference>
<accession>X6M4D9</accession>
<dbReference type="OrthoDB" id="10059120at2759"/>
<evidence type="ECO:0000313" key="1">
    <source>
        <dbReference type="EMBL" id="ETO08491.1"/>
    </source>
</evidence>
<comment type="caution">
    <text evidence="1">The sequence shown here is derived from an EMBL/GenBank/DDBJ whole genome shotgun (WGS) entry which is preliminary data.</text>
</comment>
<proteinExistence type="predicted"/>